<sequence>MALHTPSDRARSAQRNWDNQEDPRFGREHRAEQAADLAKAYRTDPAKLREAEEQTAGTFSGTHYTEVSLALYRLHHTDPADLMGSGLLLDLYRLARDEAAAIDAQLLEMALQQVAA</sequence>
<dbReference type="EMBL" id="JADUOV010000018">
    <property type="protein sequence ID" value="MBH1792016.1"/>
    <property type="molecule type" value="Genomic_DNA"/>
</dbReference>
<dbReference type="Proteomes" id="UP000634179">
    <property type="component" value="Unassembled WGS sequence"/>
</dbReference>
<feature type="compositionally biased region" description="Basic and acidic residues" evidence="1">
    <location>
        <begin position="1"/>
        <end position="11"/>
    </location>
</feature>
<feature type="region of interest" description="Disordered" evidence="1">
    <location>
        <begin position="1"/>
        <end position="34"/>
    </location>
</feature>
<protein>
    <submittedName>
        <fullName evidence="2">Uncharacterized protein</fullName>
    </submittedName>
</protein>
<comment type="caution">
    <text evidence="2">The sequence shown here is derived from an EMBL/GenBank/DDBJ whole genome shotgun (WGS) entry which is preliminary data.</text>
</comment>
<proteinExistence type="predicted"/>
<dbReference type="RefSeq" id="WP_154344441.1">
    <property type="nucleotide sequence ID" value="NZ_CP040440.1"/>
</dbReference>
<dbReference type="AlphaFoldDB" id="A0AA40YAF3"/>
<evidence type="ECO:0000313" key="2">
    <source>
        <dbReference type="EMBL" id="MBH1792016.1"/>
    </source>
</evidence>
<gene>
    <name evidence="2" type="ORF">I5V89_19315</name>
</gene>
<accession>A0AA40YAF3</accession>
<organism evidence="2 3">
    <name type="scientific">Stenotrophomonas maltophilia</name>
    <name type="common">Pseudomonas maltophilia</name>
    <name type="synonym">Xanthomonas maltophilia</name>
    <dbReference type="NCBI Taxonomy" id="40324"/>
    <lineage>
        <taxon>Bacteria</taxon>
        <taxon>Pseudomonadati</taxon>
        <taxon>Pseudomonadota</taxon>
        <taxon>Gammaproteobacteria</taxon>
        <taxon>Lysobacterales</taxon>
        <taxon>Lysobacteraceae</taxon>
        <taxon>Stenotrophomonas</taxon>
        <taxon>Stenotrophomonas maltophilia group</taxon>
    </lineage>
</organism>
<name>A0AA40YAF3_STEMA</name>
<feature type="compositionally biased region" description="Basic and acidic residues" evidence="1">
    <location>
        <begin position="21"/>
        <end position="34"/>
    </location>
</feature>
<evidence type="ECO:0000256" key="1">
    <source>
        <dbReference type="SAM" id="MobiDB-lite"/>
    </source>
</evidence>
<evidence type="ECO:0000313" key="3">
    <source>
        <dbReference type="Proteomes" id="UP000634179"/>
    </source>
</evidence>
<reference evidence="2" key="1">
    <citation type="submission" date="2020-11" db="EMBL/GenBank/DDBJ databases">
        <title>Enhanced detection system for hospital associated transmission using whole genome sequencing surveillance.</title>
        <authorList>
            <person name="Harrison L.H."/>
            <person name="Van Tyne D."/>
            <person name="Marsh J.W."/>
            <person name="Griffith M.P."/>
            <person name="Snyder D.J."/>
            <person name="Cooper V.S."/>
            <person name="Mustapha M."/>
        </authorList>
    </citation>
    <scope>NUCLEOTIDE SEQUENCE</scope>
    <source>
        <strain evidence="2">STEN00053</strain>
    </source>
</reference>